<evidence type="ECO:0000313" key="2">
    <source>
        <dbReference type="EMBL" id="VDK35097.1"/>
    </source>
</evidence>
<feature type="compositionally biased region" description="Basic and acidic residues" evidence="1">
    <location>
        <begin position="164"/>
        <end position="173"/>
    </location>
</feature>
<proteinExistence type="predicted"/>
<feature type="compositionally biased region" description="Polar residues" evidence="1">
    <location>
        <begin position="22"/>
        <end position="32"/>
    </location>
</feature>
<evidence type="ECO:0000313" key="3">
    <source>
        <dbReference type="Proteomes" id="UP000271098"/>
    </source>
</evidence>
<dbReference type="EMBL" id="UYRT01003989">
    <property type="protein sequence ID" value="VDK35097.1"/>
    <property type="molecule type" value="Genomic_DNA"/>
</dbReference>
<feature type="region of interest" description="Disordered" evidence="1">
    <location>
        <begin position="17"/>
        <end position="186"/>
    </location>
</feature>
<accession>A0A3P6PQQ9</accession>
<keyword evidence="3" id="KW-1185">Reference proteome</keyword>
<reference evidence="2 3" key="1">
    <citation type="submission" date="2018-11" db="EMBL/GenBank/DDBJ databases">
        <authorList>
            <consortium name="Pathogen Informatics"/>
        </authorList>
    </citation>
    <scope>NUCLEOTIDE SEQUENCE [LARGE SCALE GENOMIC DNA]</scope>
</reference>
<dbReference type="Proteomes" id="UP000271098">
    <property type="component" value="Unassembled WGS sequence"/>
</dbReference>
<organism evidence="2 3">
    <name type="scientific">Gongylonema pulchrum</name>
    <dbReference type="NCBI Taxonomy" id="637853"/>
    <lineage>
        <taxon>Eukaryota</taxon>
        <taxon>Metazoa</taxon>
        <taxon>Ecdysozoa</taxon>
        <taxon>Nematoda</taxon>
        <taxon>Chromadorea</taxon>
        <taxon>Rhabditida</taxon>
        <taxon>Spirurina</taxon>
        <taxon>Spiruromorpha</taxon>
        <taxon>Spiruroidea</taxon>
        <taxon>Gongylonematidae</taxon>
        <taxon>Gongylonema</taxon>
    </lineage>
</organism>
<gene>
    <name evidence="2" type="ORF">GPUH_LOCUS2589</name>
</gene>
<name>A0A3P6PQQ9_9BILA</name>
<protein>
    <submittedName>
        <fullName evidence="2">Uncharacterized protein</fullName>
    </submittedName>
</protein>
<feature type="compositionally biased region" description="Low complexity" evidence="1">
    <location>
        <begin position="95"/>
        <end position="128"/>
    </location>
</feature>
<dbReference type="AlphaFoldDB" id="A0A3P6PQQ9"/>
<sequence length="210" mass="22607">MPKPHITSRIVIKVNAERQGSLLPSSSQTACSSPPGDPLVSSTETFSSPTSSSPPQTMLPTNVPAVVAKKPLVEYDESDSDEDDESSVSEPAAGSDSLPSSSSSVGRPTSNLSSQLSSDDQDDVSSTSGDHEPSPVFVDDTKEDQEFTTEDLATKFSQHTSRKRPSEPPFGEKMEEDWNFPPDDFDRKRLRITDSEDGAEQIVTPSDKSA</sequence>
<feature type="compositionally biased region" description="Low complexity" evidence="1">
    <location>
        <begin position="41"/>
        <end position="61"/>
    </location>
</feature>
<evidence type="ECO:0000256" key="1">
    <source>
        <dbReference type="SAM" id="MobiDB-lite"/>
    </source>
</evidence>
<feature type="compositionally biased region" description="Acidic residues" evidence="1">
    <location>
        <begin position="74"/>
        <end position="87"/>
    </location>
</feature>